<dbReference type="EMBL" id="BNCO01000014">
    <property type="protein sequence ID" value="GIL53008.1"/>
    <property type="molecule type" value="Genomic_DNA"/>
</dbReference>
<accession>A0A8J4B3J9</accession>
<dbReference type="GO" id="GO:0005874">
    <property type="term" value="C:microtubule"/>
    <property type="evidence" value="ECO:0007669"/>
    <property type="project" value="UniProtKB-KW"/>
</dbReference>
<evidence type="ECO:0000259" key="9">
    <source>
        <dbReference type="PROSITE" id="PS50067"/>
    </source>
</evidence>
<evidence type="ECO:0000256" key="7">
    <source>
        <dbReference type="SAM" id="Coils"/>
    </source>
</evidence>
<dbReference type="InterPro" id="IPR019821">
    <property type="entry name" value="Kinesin_motor_CS"/>
</dbReference>
<keyword evidence="11" id="KW-1185">Reference proteome</keyword>
<keyword evidence="5 6" id="KW-0505">Motor protein</keyword>
<protein>
    <recommendedName>
        <fullName evidence="9">Kinesin motor domain-containing protein</fullName>
    </recommendedName>
</protein>
<feature type="compositionally biased region" description="Low complexity" evidence="8">
    <location>
        <begin position="1419"/>
        <end position="1429"/>
    </location>
</feature>
<feature type="coiled-coil region" evidence="7">
    <location>
        <begin position="400"/>
        <end position="464"/>
    </location>
</feature>
<feature type="binding site" evidence="6">
    <location>
        <begin position="124"/>
        <end position="131"/>
    </location>
    <ligand>
        <name>ATP</name>
        <dbReference type="ChEBI" id="CHEBI:30616"/>
    </ligand>
</feature>
<keyword evidence="4 6" id="KW-0067">ATP-binding</keyword>
<sequence>MASPAPQQQPQASPMGTPRNNNAQSELYTPTQPPGKTEKVWVGVRIRPLLPQEKDAKETVAWTATSQGTLTCLAEEKNVYQQSSYQYDRVFSESTSSEEVYAAAAQPMVRSAMKGYNCTLFAYGQTGSGKTTTMRSVMQHAAKEVFEYIARSRDREFVLKMCAIEVYNEVVHDLFVDVDTSLKISDDKDRGPIVVDLTEQSIESEDHLLKMLKAVESRRQVRETKMNQKSSRSHLVVRLYVESRPAPISGEDDDDDLISDDSSACGERSSLRGCDSLKAQAPVLSTINFVDLAGSERLSQASMADDMDREKLRQKEASNINVSLLTLGKVIRALGKRGEHVPYRESNLTRILQPSLSGNSRMAIVCTLSPASGSVDNSRAALHFANHAKAVTMRPVMNEVRSEQALIHKMEAEIMELRRKLNQSGNKQLLAEKDAQIKAKEDQMRQALQEHQALKRRLAQMEKFIIRGGTTSPAPAVRRSFDDLESLTTSLAAGGLGQGTFGRGLGGLAAGGGGVGVRASWTPTNPSPLEGRDQPSTGKTGKGLGRSCVNPNRLLLDYVIPPNVREAVNRLRTDHAVFRMAASPANGKLGSTPDPGSGFNLRTEIGKLQVPEGQKAQEALSALQAEVRYLSQQPEAAAAFAAAAGATPDTADRLLGQLTQMLKTMEQRQQDSQSQTPVSKSTSAAAGPSASAAAGERGGSSGGGNASLAASPQPPELHPKQQQPVNPEADASAIAFLKAEVARLERLKEINLQTNLAIESLLRKVEVLEQAGLSGSAQLDDMQSMPSVVERLHNALQEADALEEGEELLEEAAAARDDPGGTAAARVNSTCTPAQRQSASADDGEVTSAPRYDSPNASAHATTATTAAPNPTPSRLTGSKLPREQLDVGDDDEDSCAVLIKSPRRTLAASPHSVATASAAACAGPSSLTPNSRMPPAGGAPAGVEGIQPHGTSGPRPVDAAQHRGADSPRQQGPEGVEDLGLRRMRTPSVSVHASDIEPMSGGRRTASASSRGGLLRWDTERAKRIISREKDAIHAWYAAELSRLKAAFREEAQADVAAMQEAVTKYRAMFEETQERVERLNVQKQLLMKQVLHLELELVEAEQQEVQGRSEVAALKEELQRANESAKAAHQLARQAQAMALQHAKAAADAQLPSLPAEDPDDLEDWVQAPTCSTLLVCICDLWHKLHVPLVYRSRFFLHFRSKELIYLQMEQCRLKHRLEQMEKETDYLGRSKPLEKAKRALELERKVLAQGLRHSCTDIEREALYKAWEVPPEKKERKMRLVKKLWDPEHTKDEASMEMCARVVCTLAGPDATEQFMQLVFGNTAEACARPTQVGALVSTLVRRVTTPRPRKSLSVSGAFPTLTASSSGFYTNPGNAGQSNGNVTPRRQSTLMASIAGRVGSFMGQNGKPPGPAAPAPGAGLAAAAGTPRSAVSGPVPQLPPNVPTAQGAGPPAGLGPMARGLANSGAFSNAIPPLPPPHPAGMMGIGMQAGPVSTRGRATYVSGGSKQ</sequence>
<dbReference type="GO" id="GO:0003777">
    <property type="term" value="F:microtubule motor activity"/>
    <property type="evidence" value="ECO:0007669"/>
    <property type="project" value="InterPro"/>
</dbReference>
<dbReference type="PANTHER" id="PTHR47968">
    <property type="entry name" value="CENTROMERE PROTEIN E"/>
    <property type="match status" value="1"/>
</dbReference>
<feature type="compositionally biased region" description="Low complexity" evidence="8">
    <location>
        <begin position="679"/>
        <end position="695"/>
    </location>
</feature>
<evidence type="ECO:0000256" key="5">
    <source>
        <dbReference type="ARBA" id="ARBA00023175"/>
    </source>
</evidence>
<dbReference type="Proteomes" id="UP000747399">
    <property type="component" value="Unassembled WGS sequence"/>
</dbReference>
<feature type="domain" description="Kinesin motor" evidence="9">
    <location>
        <begin position="39"/>
        <end position="391"/>
    </location>
</feature>
<feature type="compositionally biased region" description="Low complexity" evidence="8">
    <location>
        <begin position="1001"/>
        <end position="1013"/>
    </location>
</feature>
<reference evidence="10" key="1">
    <citation type="journal article" date="2021" name="Proc. Natl. Acad. Sci. U.S.A.">
        <title>Three genomes in the algal genus Volvox reveal the fate of a haploid sex-determining region after a transition to homothallism.</title>
        <authorList>
            <person name="Yamamoto K."/>
            <person name="Hamaji T."/>
            <person name="Kawai-Toyooka H."/>
            <person name="Matsuzaki R."/>
            <person name="Takahashi F."/>
            <person name="Nishimura Y."/>
            <person name="Kawachi M."/>
            <person name="Noguchi H."/>
            <person name="Minakuchi Y."/>
            <person name="Umen J.G."/>
            <person name="Toyoda A."/>
            <person name="Nozaki H."/>
        </authorList>
    </citation>
    <scope>NUCLEOTIDE SEQUENCE</scope>
    <source>
        <strain evidence="10">NIES-3780</strain>
    </source>
</reference>
<evidence type="ECO:0000256" key="8">
    <source>
        <dbReference type="SAM" id="MobiDB-lite"/>
    </source>
</evidence>
<keyword evidence="3 6" id="KW-0547">Nucleotide-binding</keyword>
<comment type="caution">
    <text evidence="10">The sequence shown here is derived from an EMBL/GenBank/DDBJ whole genome shotgun (WGS) entry which is preliminary data.</text>
</comment>
<feature type="compositionally biased region" description="Low complexity" evidence="8">
    <location>
        <begin position="1447"/>
        <end position="1466"/>
    </location>
</feature>
<dbReference type="GO" id="GO:0007018">
    <property type="term" value="P:microtubule-based movement"/>
    <property type="evidence" value="ECO:0007669"/>
    <property type="project" value="InterPro"/>
</dbReference>
<keyword evidence="7" id="KW-0175">Coiled coil</keyword>
<feature type="region of interest" description="Disordered" evidence="8">
    <location>
        <begin position="1"/>
        <end position="36"/>
    </location>
</feature>
<dbReference type="Gene3D" id="3.40.850.10">
    <property type="entry name" value="Kinesin motor domain"/>
    <property type="match status" value="1"/>
</dbReference>
<dbReference type="PRINTS" id="PR00380">
    <property type="entry name" value="KINESINHEAVY"/>
</dbReference>
<organism evidence="10 11">
    <name type="scientific">Volvox africanus</name>
    <dbReference type="NCBI Taxonomy" id="51714"/>
    <lineage>
        <taxon>Eukaryota</taxon>
        <taxon>Viridiplantae</taxon>
        <taxon>Chlorophyta</taxon>
        <taxon>core chlorophytes</taxon>
        <taxon>Chlorophyceae</taxon>
        <taxon>CS clade</taxon>
        <taxon>Chlamydomonadales</taxon>
        <taxon>Volvocaceae</taxon>
        <taxon>Volvox</taxon>
    </lineage>
</organism>
<dbReference type="InterPro" id="IPR036961">
    <property type="entry name" value="Kinesin_motor_dom_sf"/>
</dbReference>
<evidence type="ECO:0000313" key="10">
    <source>
        <dbReference type="EMBL" id="GIL53008.1"/>
    </source>
</evidence>
<dbReference type="PROSITE" id="PS00411">
    <property type="entry name" value="KINESIN_MOTOR_1"/>
    <property type="match status" value="1"/>
</dbReference>
<feature type="compositionally biased region" description="Low complexity" evidence="8">
    <location>
        <begin position="1"/>
        <end position="14"/>
    </location>
</feature>
<feature type="coiled-coil region" evidence="7">
    <location>
        <begin position="1050"/>
        <end position="1140"/>
    </location>
</feature>
<dbReference type="SMART" id="SM00129">
    <property type="entry name" value="KISc"/>
    <property type="match status" value="1"/>
</dbReference>
<evidence type="ECO:0000256" key="2">
    <source>
        <dbReference type="ARBA" id="ARBA00022701"/>
    </source>
</evidence>
<feature type="region of interest" description="Disordered" evidence="8">
    <location>
        <begin position="520"/>
        <end position="546"/>
    </location>
</feature>
<feature type="compositionally biased region" description="Low complexity" evidence="8">
    <location>
        <begin position="854"/>
        <end position="869"/>
    </location>
</feature>
<dbReference type="SUPFAM" id="SSF52540">
    <property type="entry name" value="P-loop containing nucleoside triphosphate hydrolases"/>
    <property type="match status" value="1"/>
</dbReference>
<dbReference type="InterPro" id="IPR021881">
    <property type="entry name" value="NACK_C"/>
</dbReference>
<gene>
    <name evidence="10" type="ORF">Vafri_8719</name>
</gene>
<evidence type="ECO:0000256" key="4">
    <source>
        <dbReference type="ARBA" id="ARBA00022840"/>
    </source>
</evidence>
<dbReference type="Pfam" id="PF11995">
    <property type="entry name" value="DUF3490"/>
    <property type="match status" value="1"/>
</dbReference>
<evidence type="ECO:0000256" key="1">
    <source>
        <dbReference type="ARBA" id="ARBA00007310"/>
    </source>
</evidence>
<evidence type="ECO:0000256" key="6">
    <source>
        <dbReference type="PROSITE-ProRule" id="PRU00283"/>
    </source>
</evidence>
<dbReference type="GO" id="GO:0008017">
    <property type="term" value="F:microtubule binding"/>
    <property type="evidence" value="ECO:0007669"/>
    <property type="project" value="InterPro"/>
</dbReference>
<dbReference type="GO" id="GO:0005524">
    <property type="term" value="F:ATP binding"/>
    <property type="evidence" value="ECO:0007669"/>
    <property type="project" value="UniProtKB-UniRule"/>
</dbReference>
<dbReference type="PROSITE" id="PS50067">
    <property type="entry name" value="KINESIN_MOTOR_2"/>
    <property type="match status" value="1"/>
</dbReference>
<feature type="region of interest" description="Disordered" evidence="8">
    <location>
        <begin position="1403"/>
        <end position="1511"/>
    </location>
</feature>
<proteinExistence type="inferred from homology"/>
<feature type="region of interest" description="Disordered" evidence="8">
    <location>
        <begin position="812"/>
        <end position="892"/>
    </location>
</feature>
<evidence type="ECO:0000256" key="3">
    <source>
        <dbReference type="ARBA" id="ARBA00022741"/>
    </source>
</evidence>
<dbReference type="PANTHER" id="PTHR47968:SF23">
    <property type="entry name" value="KINESIN-LIKE PROTEIN KIN-7A"/>
    <property type="match status" value="1"/>
</dbReference>
<evidence type="ECO:0000313" key="11">
    <source>
        <dbReference type="Proteomes" id="UP000747399"/>
    </source>
</evidence>
<comment type="similarity">
    <text evidence="1">Belongs to the TRAFAC class myosin-kinesin ATPase superfamily. Kinesin family. KIN-7 subfamily.</text>
</comment>
<feature type="region of interest" description="Disordered" evidence="8">
    <location>
        <begin position="922"/>
        <end position="1013"/>
    </location>
</feature>
<feature type="compositionally biased region" description="Polar residues" evidence="8">
    <location>
        <begin position="18"/>
        <end position="30"/>
    </location>
</feature>
<dbReference type="Pfam" id="PF00225">
    <property type="entry name" value="Kinesin"/>
    <property type="match status" value="1"/>
</dbReference>
<feature type="region of interest" description="Disordered" evidence="8">
    <location>
        <begin position="665"/>
        <end position="728"/>
    </location>
</feature>
<feature type="compositionally biased region" description="Gly residues" evidence="8">
    <location>
        <begin position="696"/>
        <end position="705"/>
    </location>
</feature>
<keyword evidence="2" id="KW-0493">Microtubule</keyword>
<name>A0A8J4B3J9_9CHLO</name>
<feature type="compositionally biased region" description="Polar residues" evidence="8">
    <location>
        <begin position="827"/>
        <end position="840"/>
    </location>
</feature>
<dbReference type="InterPro" id="IPR027417">
    <property type="entry name" value="P-loop_NTPase"/>
</dbReference>
<dbReference type="InterPro" id="IPR001752">
    <property type="entry name" value="Kinesin_motor_dom"/>
</dbReference>
<dbReference type="InterPro" id="IPR027640">
    <property type="entry name" value="Kinesin-like_fam"/>
</dbReference>